<evidence type="ECO:0000313" key="1">
    <source>
        <dbReference type="EMBL" id="VAX27721.1"/>
    </source>
</evidence>
<organism evidence="1">
    <name type="scientific">hydrothermal vent metagenome</name>
    <dbReference type="NCBI Taxonomy" id="652676"/>
    <lineage>
        <taxon>unclassified sequences</taxon>
        <taxon>metagenomes</taxon>
        <taxon>ecological metagenomes</taxon>
    </lineage>
</organism>
<gene>
    <name evidence="1" type="ORF">MNBD_IGNAVI01-2704</name>
</gene>
<name>A0A3B1CMK7_9ZZZZ</name>
<reference evidence="1" key="1">
    <citation type="submission" date="2018-06" db="EMBL/GenBank/DDBJ databases">
        <authorList>
            <person name="Zhirakovskaya E."/>
        </authorList>
    </citation>
    <scope>NUCLEOTIDE SEQUENCE</scope>
</reference>
<dbReference type="Pfam" id="PF05258">
    <property type="entry name" value="DciA"/>
    <property type="match status" value="1"/>
</dbReference>
<proteinExistence type="predicted"/>
<accession>A0A3B1CMK7</accession>
<sequence length="95" mass="11198">MPKDFRSLSDVIYKEKAFKKIVKKANEQEIVEKFGNIFPELKKVAKAVKVEKKTLYLKVENSVWRSELNLKQEAIIKKIKSKLEKSDLERIKFIS</sequence>
<dbReference type="InterPro" id="IPR007922">
    <property type="entry name" value="DciA-like"/>
</dbReference>
<dbReference type="EMBL" id="UOGD01000393">
    <property type="protein sequence ID" value="VAX27721.1"/>
    <property type="molecule type" value="Genomic_DNA"/>
</dbReference>
<dbReference type="AlphaFoldDB" id="A0A3B1CMK7"/>
<evidence type="ECO:0008006" key="2">
    <source>
        <dbReference type="Google" id="ProtNLM"/>
    </source>
</evidence>
<protein>
    <recommendedName>
        <fullName evidence="2">Zn-ribbon-containing, possibly RNA-binding protein and truncated derivatives</fullName>
    </recommendedName>
</protein>